<sequence>LWAPPHSQQLRIVPVEESITPEHHVPTYEEIRKIVENAEEPIAVGDCVCRKGKGVRGRICKTTTRLETCMGFGYYAQMYIDQGWANQVSKEEAMKVLEKNME</sequence>
<feature type="non-terminal residue" evidence="1">
    <location>
        <position position="1"/>
    </location>
</feature>
<proteinExistence type="predicted"/>
<organism evidence="1">
    <name type="scientific">marine sediment metagenome</name>
    <dbReference type="NCBI Taxonomy" id="412755"/>
    <lineage>
        <taxon>unclassified sequences</taxon>
        <taxon>metagenomes</taxon>
        <taxon>ecological metagenomes</taxon>
    </lineage>
</organism>
<dbReference type="AlphaFoldDB" id="X1I221"/>
<evidence type="ECO:0000313" key="1">
    <source>
        <dbReference type="EMBL" id="GAH51593.1"/>
    </source>
</evidence>
<accession>X1I221</accession>
<gene>
    <name evidence="1" type="ORF">S03H2_26514</name>
</gene>
<name>X1I221_9ZZZZ</name>
<protein>
    <submittedName>
        <fullName evidence="1">Uncharacterized protein</fullName>
    </submittedName>
</protein>
<comment type="caution">
    <text evidence="1">The sequence shown here is derived from an EMBL/GenBank/DDBJ whole genome shotgun (WGS) entry which is preliminary data.</text>
</comment>
<dbReference type="EMBL" id="BARU01015412">
    <property type="protein sequence ID" value="GAH51593.1"/>
    <property type="molecule type" value="Genomic_DNA"/>
</dbReference>
<feature type="non-terminal residue" evidence="1">
    <location>
        <position position="102"/>
    </location>
</feature>
<reference evidence="1" key="1">
    <citation type="journal article" date="2014" name="Front. Microbiol.">
        <title>High frequency of phylogenetically diverse reductive dehalogenase-homologous genes in deep subseafloor sedimentary metagenomes.</title>
        <authorList>
            <person name="Kawai M."/>
            <person name="Futagami T."/>
            <person name="Toyoda A."/>
            <person name="Takaki Y."/>
            <person name="Nishi S."/>
            <person name="Hori S."/>
            <person name="Arai W."/>
            <person name="Tsubouchi T."/>
            <person name="Morono Y."/>
            <person name="Uchiyama I."/>
            <person name="Ito T."/>
            <person name="Fujiyama A."/>
            <person name="Inagaki F."/>
            <person name="Takami H."/>
        </authorList>
    </citation>
    <scope>NUCLEOTIDE SEQUENCE</scope>
    <source>
        <strain evidence="1">Expedition CK06-06</strain>
    </source>
</reference>